<keyword evidence="3" id="KW-0418">Kinase</keyword>
<dbReference type="PANTHER" id="PTHR33434">
    <property type="entry name" value="DEGV DOMAIN-CONTAINING PROTEIN DR_1986-RELATED"/>
    <property type="match status" value="1"/>
</dbReference>
<dbReference type="AlphaFoldDB" id="A0A3P8MEV1"/>
<dbReference type="SMART" id="SM01121">
    <property type="entry name" value="Dak1_2"/>
    <property type="match status" value="1"/>
</dbReference>
<name>A0A3P8MEV1_9BACT</name>
<dbReference type="GO" id="GO:0006071">
    <property type="term" value="P:glycerol metabolic process"/>
    <property type="evidence" value="ECO:0007669"/>
    <property type="project" value="InterPro"/>
</dbReference>
<dbReference type="Gene3D" id="1.25.40.340">
    <property type="match status" value="1"/>
</dbReference>
<dbReference type="NCBIfam" id="TIGR03599">
    <property type="entry name" value="YloV"/>
    <property type="match status" value="1"/>
</dbReference>
<proteinExistence type="predicted"/>
<gene>
    <name evidence="3" type="ORF">NCTC10126_00878</name>
    <name evidence="2" type="ORF">NPA07_03110</name>
</gene>
<reference evidence="3 4" key="1">
    <citation type="submission" date="2018-12" db="EMBL/GenBank/DDBJ databases">
        <authorList>
            <consortium name="Pathogen Informatics"/>
        </authorList>
    </citation>
    <scope>NUCLEOTIDE SEQUENCE [LARGE SCALE GENOMIC DNA]</scope>
    <source>
        <strain evidence="3 4">NCTC10126</strain>
    </source>
</reference>
<keyword evidence="3" id="KW-0808">Transferase</keyword>
<dbReference type="InterPro" id="IPR033470">
    <property type="entry name" value="FakA-like_C"/>
</dbReference>
<sequence length="541" mass="59340">MTKIMNGKLFSELFISGANNIINSKNKIDALNVFPVPDGDTGTNMSSTAQAAADALSTKSSNNLGEIANIISKNMLLGARGNSGVILSQIFKGFAIAFKDVESVDILGLLNGFKEATKKAYSSVLKPVEGTILTVIRETTEELEKQVSESTSFEEFFTMAKSFARKACDNTPNKLKILREVGVTDSGGEGLFTIISGMEAALNSEPITISEADDNVDTFISSKEVYEGEFGYCTEFIIELANEKKFDKVQFEKMLNKNANSLVVVQDEKIVKVHGHTLKPGDMLNFGQKFGEFIKIKSENMTRQASESRNKNVIVNQSDEQDSKKCAIISCNLGSGIIARMKEFGVDVIIESGQTQNPSAQDIIDAINSVNSKNVFILPNNSNIFLAAEQAAQSITDKKIFIIQTRSQIQGLTALMNFDPEASAKDNKDIINDAIKLVTTGEITQAIRSTKIDNVKIKEGQYIGITDGKILVSENNYIDAAKKLIKKTINDDHELVTVYYGNDASDVDANEIKNFLESHYDVEVEIVNGNQPNYHFIIGFE</sequence>
<dbReference type="Pfam" id="PF02734">
    <property type="entry name" value="Dak2"/>
    <property type="match status" value="1"/>
</dbReference>
<dbReference type="Proteomes" id="UP000280036">
    <property type="component" value="Unassembled WGS sequence"/>
</dbReference>
<evidence type="ECO:0000313" key="4">
    <source>
        <dbReference type="Proteomes" id="UP000280036"/>
    </source>
</evidence>
<dbReference type="Pfam" id="PF21645">
    <property type="entry name" value="FakA-like_M"/>
    <property type="match status" value="1"/>
</dbReference>
<feature type="domain" description="DhaL" evidence="1">
    <location>
        <begin position="8"/>
        <end position="200"/>
    </location>
</feature>
<dbReference type="PANTHER" id="PTHR33434:SF4">
    <property type="entry name" value="PHOSPHATASE PROTEIN"/>
    <property type="match status" value="1"/>
</dbReference>
<dbReference type="EMBL" id="CP101806">
    <property type="protein sequence ID" value="UUD34786.1"/>
    <property type="molecule type" value="Genomic_DNA"/>
</dbReference>
<dbReference type="InterPro" id="IPR019986">
    <property type="entry name" value="YloV-like"/>
</dbReference>
<dbReference type="InterPro" id="IPR004007">
    <property type="entry name" value="DhaL_dom"/>
</dbReference>
<dbReference type="InterPro" id="IPR050270">
    <property type="entry name" value="DegV_domain_contain"/>
</dbReference>
<protein>
    <submittedName>
        <fullName evidence="2">DAK2 domain-containing protein</fullName>
    </submittedName>
    <submittedName>
        <fullName evidence="3">Kinase</fullName>
    </submittedName>
</protein>
<dbReference type="SMART" id="SM01120">
    <property type="entry name" value="Dak2"/>
    <property type="match status" value="1"/>
</dbReference>
<dbReference type="EMBL" id="UZVY01000001">
    <property type="protein sequence ID" value="VDR42356.1"/>
    <property type="molecule type" value="Genomic_DNA"/>
</dbReference>
<dbReference type="Proteomes" id="UP001058569">
    <property type="component" value="Chromosome"/>
</dbReference>
<dbReference type="InterPro" id="IPR048394">
    <property type="entry name" value="FakA-like_M"/>
</dbReference>
<dbReference type="RefSeq" id="WP_126118548.1">
    <property type="nucleotide sequence ID" value="NZ_CP101806.1"/>
</dbReference>
<reference evidence="2" key="2">
    <citation type="submission" date="2022-07" db="EMBL/GenBank/DDBJ databases">
        <title>Complete genome of Mycoplasma caviae type strain G122.</title>
        <authorList>
            <person name="Spergser J."/>
        </authorList>
    </citation>
    <scope>NUCLEOTIDE SEQUENCE</scope>
    <source>
        <strain evidence="2">G122</strain>
    </source>
</reference>
<dbReference type="PROSITE" id="PS51480">
    <property type="entry name" value="DHAL"/>
    <property type="match status" value="1"/>
</dbReference>
<dbReference type="GO" id="GO:0004371">
    <property type="term" value="F:glycerone kinase activity"/>
    <property type="evidence" value="ECO:0007669"/>
    <property type="project" value="InterPro"/>
</dbReference>
<evidence type="ECO:0000259" key="1">
    <source>
        <dbReference type="PROSITE" id="PS51480"/>
    </source>
</evidence>
<dbReference type="InterPro" id="IPR036117">
    <property type="entry name" value="DhaL_dom_sf"/>
</dbReference>
<accession>A0A3P8MEV1</accession>
<dbReference type="OrthoDB" id="9760324at2"/>
<evidence type="ECO:0000313" key="3">
    <source>
        <dbReference type="EMBL" id="VDR42356.1"/>
    </source>
</evidence>
<evidence type="ECO:0000313" key="2">
    <source>
        <dbReference type="EMBL" id="UUD34786.1"/>
    </source>
</evidence>
<dbReference type="SUPFAM" id="SSF101473">
    <property type="entry name" value="DhaL-like"/>
    <property type="match status" value="1"/>
</dbReference>
<dbReference type="Pfam" id="PF13684">
    <property type="entry name" value="FakA-like_C"/>
    <property type="match status" value="1"/>
</dbReference>
<keyword evidence="5" id="KW-1185">Reference proteome</keyword>
<organism evidence="3 4">
    <name type="scientific">Mycoplasmopsis caviae</name>
    <dbReference type="NCBI Taxonomy" id="55603"/>
    <lineage>
        <taxon>Bacteria</taxon>
        <taxon>Bacillati</taxon>
        <taxon>Mycoplasmatota</taxon>
        <taxon>Mycoplasmoidales</taxon>
        <taxon>Metamycoplasmataceae</taxon>
        <taxon>Mycoplasmopsis</taxon>
    </lineage>
</organism>
<evidence type="ECO:0000313" key="5">
    <source>
        <dbReference type="Proteomes" id="UP001058569"/>
    </source>
</evidence>